<accession>A0A1H8MQJ4</accession>
<reference evidence="2" key="1">
    <citation type="submission" date="2016-10" db="EMBL/GenBank/DDBJ databases">
        <authorList>
            <person name="Varghese N."/>
            <person name="Submissions S."/>
        </authorList>
    </citation>
    <scope>NUCLEOTIDE SEQUENCE [LARGE SCALE GENOMIC DNA]</scope>
    <source>
        <strain evidence="2">IBRC-M 10043</strain>
    </source>
</reference>
<keyword evidence="2" id="KW-1185">Reference proteome</keyword>
<dbReference type="EMBL" id="FOCX01000009">
    <property type="protein sequence ID" value="SEO19721.1"/>
    <property type="molecule type" value="Genomic_DNA"/>
</dbReference>
<name>A0A1H8MQJ4_9EURY</name>
<gene>
    <name evidence="1" type="ORF">SAMN05216388_100989</name>
</gene>
<dbReference type="AlphaFoldDB" id="A0A1H8MQJ4"/>
<evidence type="ECO:0000313" key="2">
    <source>
        <dbReference type="Proteomes" id="UP000198775"/>
    </source>
</evidence>
<protein>
    <submittedName>
        <fullName evidence="1">Uncharacterized protein</fullName>
    </submittedName>
</protein>
<sequence length="125" mass="14176">MDLENPEHADQDDNGRYFDDVTEAVSTLTEEIDRLTDVVNTIERINRQFKDIDCDHGCATVAVSRESQHIKITGEAWVPPEDVGEFNLLRTDAWDDQSLEWDGDRSLAGVTVEKTISLEEDHDAE</sequence>
<proteinExistence type="predicted"/>
<dbReference type="Proteomes" id="UP000198775">
    <property type="component" value="Unassembled WGS sequence"/>
</dbReference>
<organism evidence="1 2">
    <name type="scientific">Halorientalis persicus</name>
    <dbReference type="NCBI Taxonomy" id="1367881"/>
    <lineage>
        <taxon>Archaea</taxon>
        <taxon>Methanobacteriati</taxon>
        <taxon>Methanobacteriota</taxon>
        <taxon>Stenosarchaea group</taxon>
        <taxon>Halobacteria</taxon>
        <taxon>Halobacteriales</taxon>
        <taxon>Haloarculaceae</taxon>
        <taxon>Halorientalis</taxon>
    </lineage>
</organism>
<evidence type="ECO:0000313" key="1">
    <source>
        <dbReference type="EMBL" id="SEO19721.1"/>
    </source>
</evidence>